<protein>
    <submittedName>
        <fullName evidence="2">Uncharacterized protein</fullName>
    </submittedName>
</protein>
<comment type="caution">
    <text evidence="2">The sequence shown here is derived from an EMBL/GenBank/DDBJ whole genome shotgun (WGS) entry which is preliminary data.</text>
</comment>
<dbReference type="EMBL" id="VSSQ01000323">
    <property type="protein sequence ID" value="MPL91173.1"/>
    <property type="molecule type" value="Genomic_DNA"/>
</dbReference>
<name>A0A644VKQ1_9ZZZZ</name>
<organism evidence="2">
    <name type="scientific">bioreactor metagenome</name>
    <dbReference type="NCBI Taxonomy" id="1076179"/>
    <lineage>
        <taxon>unclassified sequences</taxon>
        <taxon>metagenomes</taxon>
        <taxon>ecological metagenomes</taxon>
    </lineage>
</organism>
<sequence>MAQGIGGYVQTAPLAVILDAAGIFPDGEGQSVFRGEDRGVAPRRTMQGEECFNGLDGGSREGKNPGRPGLGDFGADNDFPLLGVEIIGHQLQGFSRTDAGINLETNQGVITEPRISPLVRLV</sequence>
<dbReference type="AlphaFoldDB" id="A0A644VKQ1"/>
<proteinExistence type="predicted"/>
<gene>
    <name evidence="2" type="ORF">SDC9_37237</name>
</gene>
<evidence type="ECO:0000313" key="2">
    <source>
        <dbReference type="EMBL" id="MPL91173.1"/>
    </source>
</evidence>
<accession>A0A644VKQ1</accession>
<reference evidence="2" key="1">
    <citation type="submission" date="2019-08" db="EMBL/GenBank/DDBJ databases">
        <authorList>
            <person name="Kucharzyk K."/>
            <person name="Murdoch R.W."/>
            <person name="Higgins S."/>
            <person name="Loffler F."/>
        </authorList>
    </citation>
    <scope>NUCLEOTIDE SEQUENCE</scope>
</reference>
<feature type="region of interest" description="Disordered" evidence="1">
    <location>
        <begin position="39"/>
        <end position="74"/>
    </location>
</feature>
<evidence type="ECO:0000256" key="1">
    <source>
        <dbReference type="SAM" id="MobiDB-lite"/>
    </source>
</evidence>